<dbReference type="EMBL" id="BNJF01000014">
    <property type="protein sequence ID" value="GHO51504.1"/>
    <property type="molecule type" value="Genomic_DNA"/>
</dbReference>
<protein>
    <submittedName>
        <fullName evidence="1">Uncharacterized protein</fullName>
    </submittedName>
</protein>
<keyword evidence="2" id="KW-1185">Reference proteome</keyword>
<dbReference type="Proteomes" id="UP000612362">
    <property type="component" value="Unassembled WGS sequence"/>
</dbReference>
<name>A0A8J3IHZ0_9CHLR</name>
<proteinExistence type="predicted"/>
<accession>A0A8J3IHZ0</accession>
<reference evidence="1" key="1">
    <citation type="submission" date="2020-10" db="EMBL/GenBank/DDBJ databases">
        <title>Taxonomic study of unclassified bacteria belonging to the class Ktedonobacteria.</title>
        <authorList>
            <person name="Yabe S."/>
            <person name="Wang C.M."/>
            <person name="Zheng Y."/>
            <person name="Sakai Y."/>
            <person name="Cavaletti L."/>
            <person name="Monciardini P."/>
            <person name="Donadio S."/>
        </authorList>
    </citation>
    <scope>NUCLEOTIDE SEQUENCE</scope>
    <source>
        <strain evidence="1">SOSP1-1</strain>
    </source>
</reference>
<dbReference type="AlphaFoldDB" id="A0A8J3IHZ0"/>
<evidence type="ECO:0000313" key="2">
    <source>
        <dbReference type="Proteomes" id="UP000612362"/>
    </source>
</evidence>
<evidence type="ECO:0000313" key="1">
    <source>
        <dbReference type="EMBL" id="GHO51504.1"/>
    </source>
</evidence>
<sequence>MICLEVFFPDVNTARNDQGSIDLWNALALSFFLEALYKGSSLFNARPFRMVATDTERTPARIGEGIYEVKDRELFVIEETGEITGIILGAWSEMKKRVQSR</sequence>
<comment type="caution">
    <text evidence="1">The sequence shown here is derived from an EMBL/GenBank/DDBJ whole genome shotgun (WGS) entry which is preliminary data.</text>
</comment>
<organism evidence="1 2">
    <name type="scientific">Ktedonospora formicarum</name>
    <dbReference type="NCBI Taxonomy" id="2778364"/>
    <lineage>
        <taxon>Bacteria</taxon>
        <taxon>Bacillati</taxon>
        <taxon>Chloroflexota</taxon>
        <taxon>Ktedonobacteria</taxon>
        <taxon>Ktedonobacterales</taxon>
        <taxon>Ktedonobacteraceae</taxon>
        <taxon>Ktedonospora</taxon>
    </lineage>
</organism>
<gene>
    <name evidence="1" type="ORF">KSX_96670</name>
</gene>
<dbReference type="RefSeq" id="WP_220200406.1">
    <property type="nucleotide sequence ID" value="NZ_BNJF01000014.1"/>
</dbReference>